<proteinExistence type="predicted"/>
<feature type="compositionally biased region" description="Polar residues" evidence="1">
    <location>
        <begin position="178"/>
        <end position="192"/>
    </location>
</feature>
<keyword evidence="2" id="KW-0808">Transferase</keyword>
<gene>
    <name evidence="2" type="ORF">SAMN04490356_7350</name>
</gene>
<organism evidence="2 3">
    <name type="scientific">Streptomyces melanosporofaciens</name>
    <dbReference type="NCBI Taxonomy" id="67327"/>
    <lineage>
        <taxon>Bacteria</taxon>
        <taxon>Bacillati</taxon>
        <taxon>Actinomycetota</taxon>
        <taxon>Actinomycetes</taxon>
        <taxon>Kitasatosporales</taxon>
        <taxon>Streptomycetaceae</taxon>
        <taxon>Streptomyces</taxon>
        <taxon>Streptomyces violaceusniger group</taxon>
    </lineage>
</organism>
<dbReference type="RefSeq" id="WP_167746452.1">
    <property type="nucleotide sequence ID" value="NZ_FNST01000002.1"/>
</dbReference>
<name>A0A1H4YN03_STRMJ</name>
<dbReference type="SUPFAM" id="SSF52540">
    <property type="entry name" value="P-loop containing nucleoside triphosphate hydrolases"/>
    <property type="match status" value="1"/>
</dbReference>
<dbReference type="AlphaFoldDB" id="A0A1H4YN03"/>
<feature type="region of interest" description="Disordered" evidence="1">
    <location>
        <begin position="178"/>
        <end position="207"/>
    </location>
</feature>
<accession>A0A1H4YN03</accession>
<keyword evidence="2" id="KW-0418">Kinase</keyword>
<dbReference type="PANTHER" id="PTHR37807:SF3">
    <property type="entry name" value="OS07G0160300 PROTEIN"/>
    <property type="match status" value="1"/>
</dbReference>
<dbReference type="EMBL" id="FNST01000002">
    <property type="protein sequence ID" value="SED19055.1"/>
    <property type="molecule type" value="Genomic_DNA"/>
</dbReference>
<keyword evidence="3" id="KW-1185">Reference proteome</keyword>
<dbReference type="Gene3D" id="3.40.50.300">
    <property type="entry name" value="P-loop containing nucleotide triphosphate hydrolases"/>
    <property type="match status" value="1"/>
</dbReference>
<evidence type="ECO:0000313" key="3">
    <source>
        <dbReference type="Proteomes" id="UP000198609"/>
    </source>
</evidence>
<reference evidence="3" key="1">
    <citation type="submission" date="2016-10" db="EMBL/GenBank/DDBJ databases">
        <authorList>
            <person name="Varghese N."/>
            <person name="Submissions S."/>
        </authorList>
    </citation>
    <scope>NUCLEOTIDE SEQUENCE [LARGE SCALE GENOMIC DNA]</scope>
    <source>
        <strain evidence="3">DSM 40318</strain>
    </source>
</reference>
<protein>
    <submittedName>
        <fullName evidence="2">Shikimate kinase</fullName>
    </submittedName>
</protein>
<dbReference type="PANTHER" id="PTHR37807">
    <property type="entry name" value="OS07G0160300 PROTEIN"/>
    <property type="match status" value="1"/>
</dbReference>
<evidence type="ECO:0000256" key="1">
    <source>
        <dbReference type="SAM" id="MobiDB-lite"/>
    </source>
</evidence>
<evidence type="ECO:0000313" key="2">
    <source>
        <dbReference type="EMBL" id="SED19055.1"/>
    </source>
</evidence>
<sequence length="235" mass="25223">MTTAAFVVVSGLPGSGKSTLSRCLARHLDLPVIDKDVILESLFDSLGVGDEAWRHKLSQASDDILFALGADADRAILENWWHHDTAPGRLTSLADLLIEVHCDCDAALAAERFRTRTRHPGHLDPQLTSAQVAERVAAIRAAYTGPLRLDGPLLTVDTSHHVDTLDIANKVAQILTASSEPETGTASSSTQRPAEALSHTRSQPWHVSTPTIPARFQLTCHGSGARPVQRSGPAN</sequence>
<dbReference type="InterPro" id="IPR027417">
    <property type="entry name" value="P-loop_NTPase"/>
</dbReference>
<dbReference type="Proteomes" id="UP000198609">
    <property type="component" value="Unassembled WGS sequence"/>
</dbReference>
<dbReference type="Pfam" id="PF13671">
    <property type="entry name" value="AAA_33"/>
    <property type="match status" value="1"/>
</dbReference>
<dbReference type="GO" id="GO:0016301">
    <property type="term" value="F:kinase activity"/>
    <property type="evidence" value="ECO:0007669"/>
    <property type="project" value="UniProtKB-KW"/>
</dbReference>